<dbReference type="PANTHER" id="PTHR30185">
    <property type="entry name" value="CRYPTIC BETA-GLUCOSIDE BGL OPERON ANTITERMINATOR"/>
    <property type="match status" value="1"/>
</dbReference>
<dbReference type="RefSeq" id="WP_018594733.1">
    <property type="nucleotide sequence ID" value="NZ_AP031416.1"/>
</dbReference>
<dbReference type="InterPro" id="IPR050661">
    <property type="entry name" value="BglG_antiterminators"/>
</dbReference>
<dbReference type="PROSITE" id="PS51372">
    <property type="entry name" value="PRD_2"/>
    <property type="match status" value="1"/>
</dbReference>
<gene>
    <name evidence="5" type="ORF">E5259_00410</name>
</gene>
<keyword evidence="3" id="KW-0804">Transcription</keyword>
<dbReference type="EMBL" id="CP039126">
    <property type="protein sequence ID" value="QMW76175.1"/>
    <property type="molecule type" value="Genomic_DNA"/>
</dbReference>
<accession>A0A7G5MNI2</accession>
<dbReference type="PANTHER" id="PTHR30185:SF18">
    <property type="entry name" value="TRANSCRIPTIONAL REGULATOR MTLR"/>
    <property type="match status" value="1"/>
</dbReference>
<dbReference type="InterPro" id="IPR011608">
    <property type="entry name" value="PRD"/>
</dbReference>
<dbReference type="SUPFAM" id="SSF63520">
    <property type="entry name" value="PTS-regulatory domain, PRD"/>
    <property type="match status" value="1"/>
</dbReference>
<protein>
    <submittedName>
        <fullName evidence="5">HTH domain-containing protein</fullName>
    </submittedName>
</protein>
<dbReference type="Pfam" id="PF00874">
    <property type="entry name" value="PRD"/>
    <property type="match status" value="1"/>
</dbReference>
<reference evidence="5 6" key="1">
    <citation type="submission" date="2019-04" db="EMBL/GenBank/DDBJ databases">
        <authorList>
            <person name="Schori C."/>
            <person name="Ahrens C."/>
        </authorList>
    </citation>
    <scope>NUCLEOTIDE SEQUENCE [LARGE SCALE GENOMIC DNA]</scope>
    <source>
        <strain evidence="5 6">DSM 2950</strain>
    </source>
</reference>
<dbReference type="Proteomes" id="UP000515789">
    <property type="component" value="Chromosome"/>
</dbReference>
<dbReference type="InterPro" id="IPR036634">
    <property type="entry name" value="PRD_sf"/>
</dbReference>
<keyword evidence="1" id="KW-0677">Repeat</keyword>
<dbReference type="GO" id="GO:0006355">
    <property type="term" value="P:regulation of DNA-templated transcription"/>
    <property type="evidence" value="ECO:0007669"/>
    <property type="project" value="InterPro"/>
</dbReference>
<dbReference type="GeneID" id="75053173"/>
<dbReference type="InterPro" id="IPR036390">
    <property type="entry name" value="WH_DNA-bd_sf"/>
</dbReference>
<organism evidence="5 6">
    <name type="scientific">Blautia producta</name>
    <dbReference type="NCBI Taxonomy" id="33035"/>
    <lineage>
        <taxon>Bacteria</taxon>
        <taxon>Bacillati</taxon>
        <taxon>Bacillota</taxon>
        <taxon>Clostridia</taxon>
        <taxon>Lachnospirales</taxon>
        <taxon>Lachnospiraceae</taxon>
        <taxon>Blautia</taxon>
    </lineage>
</organism>
<feature type="domain" description="PRD" evidence="4">
    <location>
        <begin position="185"/>
        <end position="288"/>
    </location>
</feature>
<dbReference type="InterPro" id="IPR016152">
    <property type="entry name" value="PTrfase/Anion_transptr"/>
</dbReference>
<evidence type="ECO:0000313" key="5">
    <source>
        <dbReference type="EMBL" id="QMW76175.1"/>
    </source>
</evidence>
<evidence type="ECO:0000256" key="2">
    <source>
        <dbReference type="ARBA" id="ARBA00023015"/>
    </source>
</evidence>
<dbReference type="Gene3D" id="3.40.930.10">
    <property type="entry name" value="Mannitol-specific EII, Chain A"/>
    <property type="match status" value="1"/>
</dbReference>
<dbReference type="SUPFAM" id="SSF46785">
    <property type="entry name" value="Winged helix' DNA-binding domain"/>
    <property type="match status" value="1"/>
</dbReference>
<sequence>MDTLTLSLRQRKILHILQNQNSYITGKKIAEDLDVSSRTIRNDIQELNHFLTAYNTHILSEQSKGYLLYTEAPDKLKELNGNDTVFFTKEDRMRYLAFQLCLSGEPLNLFDLEDEMFVSHTTLMYDLHALKRKYTLAEPHIELIQHKNTISYEKNEYKIRAVLLNLFHEDWDYNAKGNAYYGYHFLDEQIMDFLLDIVPFHLHRYHIRMEDPSLVALELSLAIMYHRIMSGYRLPETAPVPMTNTAAYLVTRDLFTDLEKKMHCSFPTAERDFIYHFISQAILLDESLISEGNAEFYIGPITIEMADRFLARIKRVFTIDFSDDREFYITLLLYLRTLQGNHCIFYAQGNANTTKKNLLPEFEFAYLFQDIAFECMGRRLTEIELINLAFCLSGALEYHFTVHPEKKINTVICCHMNMTTTWAIKRKVLAMFGSYLEVTDLLPVNSKSTFDFSRTDLVLTTVKKKISDNAATRTIYLDSFVNFSSSSFQNDIKMLAMRSLCPQPSAPTESLFQNAYWHGNKDLTERFPIIEEMMSDFIRDDIASEKHLLEILSRESVSSFAIENNIVFLYSVVPAQETKLSFMTLSHRIVWNTKKIQMVIMAVFCREDRNLLFYLNNLFYHSHDFEAFKIPQNESEKNDFFRLSGV</sequence>
<dbReference type="InterPro" id="IPR013196">
    <property type="entry name" value="HTH_11"/>
</dbReference>
<proteinExistence type="predicted"/>
<dbReference type="Gene3D" id="1.10.10.10">
    <property type="entry name" value="Winged helix-like DNA-binding domain superfamily/Winged helix DNA-binding domain"/>
    <property type="match status" value="1"/>
</dbReference>
<name>A0A7G5MNI2_9FIRM</name>
<dbReference type="SUPFAM" id="SSF55804">
    <property type="entry name" value="Phoshotransferase/anion transport protein"/>
    <property type="match status" value="1"/>
</dbReference>
<evidence type="ECO:0000313" key="6">
    <source>
        <dbReference type="Proteomes" id="UP000515789"/>
    </source>
</evidence>
<evidence type="ECO:0000259" key="4">
    <source>
        <dbReference type="PROSITE" id="PS51372"/>
    </source>
</evidence>
<dbReference type="InterPro" id="IPR036388">
    <property type="entry name" value="WH-like_DNA-bd_sf"/>
</dbReference>
<dbReference type="AlphaFoldDB" id="A0A7G5MNI2"/>
<dbReference type="Pfam" id="PF08279">
    <property type="entry name" value="HTH_11"/>
    <property type="match status" value="1"/>
</dbReference>
<keyword evidence="2" id="KW-0805">Transcription regulation</keyword>
<evidence type="ECO:0000256" key="1">
    <source>
        <dbReference type="ARBA" id="ARBA00022737"/>
    </source>
</evidence>
<evidence type="ECO:0000256" key="3">
    <source>
        <dbReference type="ARBA" id="ARBA00023163"/>
    </source>
</evidence>